<dbReference type="AlphaFoldDB" id="A0A7S4I230"/>
<reference evidence="1" key="1">
    <citation type="submission" date="2021-01" db="EMBL/GenBank/DDBJ databases">
        <authorList>
            <person name="Corre E."/>
            <person name="Pelletier E."/>
            <person name="Niang G."/>
            <person name="Scheremetjew M."/>
            <person name="Finn R."/>
            <person name="Kale V."/>
            <person name="Holt S."/>
            <person name="Cochrane G."/>
            <person name="Meng A."/>
            <person name="Brown T."/>
            <person name="Cohen L."/>
        </authorList>
    </citation>
    <scope>NUCLEOTIDE SEQUENCE</scope>
    <source>
        <strain evidence="1">DIVA3 518/3/11/1/6</strain>
    </source>
</reference>
<evidence type="ECO:0000313" key="1">
    <source>
        <dbReference type="EMBL" id="CAE2216296.1"/>
    </source>
</evidence>
<accession>A0A7S4I230</accession>
<dbReference type="EMBL" id="HBKP01010356">
    <property type="protein sequence ID" value="CAE2216296.1"/>
    <property type="molecule type" value="Transcribed_RNA"/>
</dbReference>
<sequence>MSRLWGVARRYCTKKDLFSSFGLADGNVFSGKNNLSLQDRVAPKFVCISAATTGSVSSRDVEHFIQTKTGVVPVTISAAVQTSPFTDQYVCNDWIVSAKTVKECDNLLEAGKHSDTFKVVRVSRKRPNSSTLILIFPRDQRNKHS</sequence>
<organism evidence="1">
    <name type="scientific">Vannella robusta</name>
    <dbReference type="NCBI Taxonomy" id="1487602"/>
    <lineage>
        <taxon>Eukaryota</taxon>
        <taxon>Amoebozoa</taxon>
        <taxon>Discosea</taxon>
        <taxon>Flabellinia</taxon>
        <taxon>Vannellidae</taxon>
        <taxon>Vannella</taxon>
    </lineage>
</organism>
<name>A0A7S4I230_9EUKA</name>
<gene>
    <name evidence="1" type="ORF">VSP0166_LOCUS7311</name>
</gene>
<proteinExistence type="predicted"/>
<protein>
    <submittedName>
        <fullName evidence="1">Uncharacterized protein</fullName>
    </submittedName>
</protein>